<dbReference type="GO" id="GO:0020037">
    <property type="term" value="F:heme binding"/>
    <property type="evidence" value="ECO:0007669"/>
    <property type="project" value="TreeGrafter"/>
</dbReference>
<dbReference type="KEGG" id="nfn:NFRAN_1663"/>
<dbReference type="OrthoDB" id="9558at2157"/>
<organism evidence="4 5">
    <name type="scientific">Candidatus Nitrosocosmicus franklandianus</name>
    <dbReference type="NCBI Taxonomy" id="1798806"/>
    <lineage>
        <taxon>Archaea</taxon>
        <taxon>Nitrososphaerota</taxon>
        <taxon>Nitrososphaeria</taxon>
        <taxon>Nitrososphaerales</taxon>
        <taxon>Nitrososphaeraceae</taxon>
        <taxon>Candidatus Nitrosocosmicus</taxon>
    </lineage>
</organism>
<sequence>MGKMAKEIAGSGVEGSVQMLKRAYGAELSAFHYFWYVSQNIEGLGVLEAEFFEERAKEELGHAKKVAFRLMQLEAQPTDEPSQWEQDSGLGKLQPSRYLTLRSALEKALEFEREVIKHYNDLANSTNGKDHGTYHLALELLDAELEDEQNIEDILKKLEIS</sequence>
<evidence type="ECO:0000313" key="5">
    <source>
        <dbReference type="Proteomes" id="UP000294299"/>
    </source>
</evidence>
<dbReference type="AlphaFoldDB" id="A0A484IB28"/>
<dbReference type="GO" id="GO:0004322">
    <property type="term" value="F:ferroxidase activity"/>
    <property type="evidence" value="ECO:0007669"/>
    <property type="project" value="TreeGrafter"/>
</dbReference>
<evidence type="ECO:0000256" key="2">
    <source>
        <dbReference type="ARBA" id="ARBA00023004"/>
    </source>
</evidence>
<evidence type="ECO:0000256" key="1">
    <source>
        <dbReference type="ARBA" id="ARBA00022434"/>
    </source>
</evidence>
<dbReference type="PANTHER" id="PTHR30295">
    <property type="entry name" value="BACTERIOFERRITIN"/>
    <property type="match status" value="1"/>
</dbReference>
<feature type="domain" description="Ferritin-like diiron" evidence="3">
    <location>
        <begin position="10"/>
        <end position="161"/>
    </location>
</feature>
<gene>
    <name evidence="4" type="ORF">NFRAN_1663</name>
</gene>
<protein>
    <submittedName>
        <fullName evidence="4">Ferritin-like domain protein</fullName>
    </submittedName>
</protein>
<dbReference type="InterPro" id="IPR009078">
    <property type="entry name" value="Ferritin-like_SF"/>
</dbReference>
<reference evidence="4 5" key="1">
    <citation type="submission" date="2019-02" db="EMBL/GenBank/DDBJ databases">
        <authorList>
            <person name="Lehtovirta-Morley E L."/>
        </authorList>
    </citation>
    <scope>NUCLEOTIDE SEQUENCE [LARGE SCALE GENOMIC DNA]</scope>
    <source>
        <strain evidence="4">NFRAN1</strain>
    </source>
</reference>
<accession>A0A484IB28</accession>
<keyword evidence="1" id="KW-0409">Iron storage</keyword>
<dbReference type="GO" id="GO:0008199">
    <property type="term" value="F:ferric iron binding"/>
    <property type="evidence" value="ECO:0007669"/>
    <property type="project" value="InterPro"/>
</dbReference>
<dbReference type="GeneID" id="39420990"/>
<dbReference type="EMBL" id="LR216287">
    <property type="protein sequence ID" value="VFJ13985.1"/>
    <property type="molecule type" value="Genomic_DNA"/>
</dbReference>
<name>A0A484IB28_9ARCH</name>
<dbReference type="GO" id="GO:0006879">
    <property type="term" value="P:intracellular iron ion homeostasis"/>
    <property type="evidence" value="ECO:0007669"/>
    <property type="project" value="UniProtKB-KW"/>
</dbReference>
<dbReference type="GO" id="GO:0005829">
    <property type="term" value="C:cytosol"/>
    <property type="evidence" value="ECO:0007669"/>
    <property type="project" value="TreeGrafter"/>
</dbReference>
<dbReference type="Proteomes" id="UP000294299">
    <property type="component" value="Chromosome NFRAN"/>
</dbReference>
<dbReference type="InterPro" id="IPR008331">
    <property type="entry name" value="Ferritin_DPS_dom"/>
</dbReference>
<dbReference type="InterPro" id="IPR012347">
    <property type="entry name" value="Ferritin-like"/>
</dbReference>
<dbReference type="Pfam" id="PF00210">
    <property type="entry name" value="Ferritin"/>
    <property type="match status" value="1"/>
</dbReference>
<dbReference type="SUPFAM" id="SSF47240">
    <property type="entry name" value="Ferritin-like"/>
    <property type="match status" value="1"/>
</dbReference>
<keyword evidence="2" id="KW-0408">Iron</keyword>
<evidence type="ECO:0000259" key="3">
    <source>
        <dbReference type="PROSITE" id="PS50905"/>
    </source>
</evidence>
<dbReference type="PROSITE" id="PS50905">
    <property type="entry name" value="FERRITIN_LIKE"/>
    <property type="match status" value="1"/>
</dbReference>
<evidence type="ECO:0000313" key="4">
    <source>
        <dbReference type="EMBL" id="VFJ13985.1"/>
    </source>
</evidence>
<dbReference type="Gene3D" id="1.20.1260.10">
    <property type="match status" value="1"/>
</dbReference>
<proteinExistence type="predicted"/>
<dbReference type="PANTHER" id="PTHR30295:SF1">
    <property type="entry name" value="DNA PROTECTION DURING STARVATION PROTEIN"/>
    <property type="match status" value="1"/>
</dbReference>
<dbReference type="InterPro" id="IPR009040">
    <property type="entry name" value="Ferritin-like_diiron"/>
</dbReference>
<keyword evidence="5" id="KW-1185">Reference proteome</keyword>
<dbReference type="RefSeq" id="WP_134484115.1">
    <property type="nucleotide sequence ID" value="NZ_LR216287.1"/>
</dbReference>